<dbReference type="VEuPathDB" id="FungiDB:CLCR_10585"/>
<keyword evidence="1" id="KW-0210">Decarboxylase</keyword>
<feature type="compositionally biased region" description="Basic and acidic residues" evidence="3">
    <location>
        <begin position="250"/>
        <end position="259"/>
    </location>
</feature>
<evidence type="ECO:0000313" key="5">
    <source>
        <dbReference type="Proteomes" id="UP000094526"/>
    </source>
</evidence>
<organism evidence="4 5">
    <name type="scientific">Cladophialophora carrionii</name>
    <dbReference type="NCBI Taxonomy" id="86049"/>
    <lineage>
        <taxon>Eukaryota</taxon>
        <taxon>Fungi</taxon>
        <taxon>Dikarya</taxon>
        <taxon>Ascomycota</taxon>
        <taxon>Pezizomycotina</taxon>
        <taxon>Eurotiomycetes</taxon>
        <taxon>Chaetothyriomycetidae</taxon>
        <taxon>Chaetothyriales</taxon>
        <taxon>Herpotrichiellaceae</taxon>
        <taxon>Cladophialophora</taxon>
    </lineage>
</organism>
<dbReference type="Pfam" id="PF02666">
    <property type="entry name" value="PS_Dcarbxylase"/>
    <property type="match status" value="1"/>
</dbReference>
<gene>
    <name evidence="4" type="ORF">CLCR_10585</name>
</gene>
<dbReference type="PANTHER" id="PTHR10067">
    <property type="entry name" value="PHOSPHATIDYLSERINE DECARBOXYLASE"/>
    <property type="match status" value="1"/>
</dbReference>
<dbReference type="OrthoDB" id="5973539at2759"/>
<name>A0A1C1CWF9_9EURO</name>
<dbReference type="Proteomes" id="UP000094526">
    <property type="component" value="Unassembled WGS sequence"/>
</dbReference>
<proteinExistence type="predicted"/>
<evidence type="ECO:0000313" key="4">
    <source>
        <dbReference type="EMBL" id="OCT52834.1"/>
    </source>
</evidence>
<dbReference type="InterPro" id="IPR003817">
    <property type="entry name" value="PS_Dcarbxylase"/>
</dbReference>
<dbReference type="EMBL" id="LGRB01000008">
    <property type="protein sequence ID" value="OCT52834.1"/>
    <property type="molecule type" value="Genomic_DNA"/>
</dbReference>
<reference evidence="5" key="1">
    <citation type="submission" date="2015-07" db="EMBL/GenBank/DDBJ databases">
        <authorList>
            <person name="Teixeira M.M."/>
            <person name="Souza R.C."/>
            <person name="Almeida L.G."/>
            <person name="Vicente V.A."/>
            <person name="de Hoog S."/>
            <person name="Bocca A.L."/>
            <person name="de Almeida S.R."/>
            <person name="Vasconcelos A.T."/>
            <person name="Felipe M.S."/>
        </authorList>
    </citation>
    <scope>NUCLEOTIDE SEQUENCE [LARGE SCALE GENOMIC DNA]</scope>
    <source>
        <strain evidence="5">KSF</strain>
    </source>
</reference>
<keyword evidence="5" id="KW-1185">Reference proteome</keyword>
<evidence type="ECO:0000256" key="3">
    <source>
        <dbReference type="SAM" id="MobiDB-lite"/>
    </source>
</evidence>
<dbReference type="GO" id="GO:0004609">
    <property type="term" value="F:phosphatidylserine decarboxylase activity"/>
    <property type="evidence" value="ECO:0007669"/>
    <property type="project" value="InterPro"/>
</dbReference>
<keyword evidence="2" id="KW-0456">Lyase</keyword>
<accession>A0A1C1CWF9</accession>
<dbReference type="GO" id="GO:0008654">
    <property type="term" value="P:phospholipid biosynthetic process"/>
    <property type="evidence" value="ECO:0007669"/>
    <property type="project" value="InterPro"/>
</dbReference>
<comment type="caution">
    <text evidence="4">The sequence shown here is derived from an EMBL/GenBank/DDBJ whole genome shotgun (WGS) entry which is preliminary data.</text>
</comment>
<feature type="region of interest" description="Disordered" evidence="3">
    <location>
        <begin position="248"/>
        <end position="267"/>
    </location>
</feature>
<dbReference type="PANTHER" id="PTHR10067:SF17">
    <property type="entry name" value="PHOSPHATIDYLSERINE DECARBOXYLASE PROENZYME 2"/>
    <property type="match status" value="1"/>
</dbReference>
<sequence>MGSYVMDRATGEKTFEQVSISVRVGMHLLYYGSRQMQHCCTSSGYKRSAGKQHVKMGRAYYSPEKQGAHPAHVGDEEAGPGALLDLFNEFFAREVRPNARTTRARARGRARHVVAGRLSLDGLPHRPPRDQVLGQGIFGFTLETLLGDTHLAEYFDRGQSRRSRGWLRRTTTVGMRPSRGRSIMSRSSPARYYTVNLQTISQEGTLNVFAANRRDVLVNAPTPVTGNKVAVVAVGAMLVGSIKWNPGMEEPGKTMKRGDLSGARSSTEAAPSSWYIPKVRWCWMKIWSGTATTISARPL</sequence>
<evidence type="ECO:0000256" key="2">
    <source>
        <dbReference type="ARBA" id="ARBA00023239"/>
    </source>
</evidence>
<evidence type="ECO:0000256" key="1">
    <source>
        <dbReference type="ARBA" id="ARBA00022793"/>
    </source>
</evidence>
<protein>
    <submittedName>
        <fullName evidence="4">PS Dcarbxylase-domain-containing protein</fullName>
    </submittedName>
</protein>
<dbReference type="AlphaFoldDB" id="A0A1C1CWF9"/>
<dbReference type="STRING" id="86049.A0A1C1CWF9"/>
<dbReference type="VEuPathDB" id="FungiDB:G647_04178"/>